<keyword evidence="3" id="KW-1185">Reference proteome</keyword>
<gene>
    <name evidence="2" type="ORF">DFP88_102467</name>
</gene>
<proteinExistence type="predicted"/>
<keyword evidence="1" id="KW-1133">Transmembrane helix</keyword>
<evidence type="ECO:0000313" key="2">
    <source>
        <dbReference type="EMBL" id="PYE84664.1"/>
    </source>
</evidence>
<keyword evidence="1" id="KW-0472">Membrane</keyword>
<evidence type="ECO:0000313" key="3">
    <source>
        <dbReference type="Proteomes" id="UP000248311"/>
    </source>
</evidence>
<dbReference type="EMBL" id="QJTE01000002">
    <property type="protein sequence ID" value="PYE84664.1"/>
    <property type="molecule type" value="Genomic_DNA"/>
</dbReference>
<dbReference type="Proteomes" id="UP000248311">
    <property type="component" value="Unassembled WGS sequence"/>
</dbReference>
<accession>A0A318T379</accession>
<feature type="transmembrane region" description="Helical" evidence="1">
    <location>
        <begin position="12"/>
        <end position="35"/>
    </location>
</feature>
<comment type="caution">
    <text evidence="2">The sequence shown here is derived from an EMBL/GenBank/DDBJ whole genome shotgun (WGS) entry which is preliminary data.</text>
</comment>
<organism evidence="2 3">
    <name type="scientific">Pseudoroseicyclus aestuarii</name>
    <dbReference type="NCBI Taxonomy" id="1795041"/>
    <lineage>
        <taxon>Bacteria</taxon>
        <taxon>Pseudomonadati</taxon>
        <taxon>Pseudomonadota</taxon>
        <taxon>Alphaproteobacteria</taxon>
        <taxon>Rhodobacterales</taxon>
        <taxon>Paracoccaceae</taxon>
        <taxon>Pseudoroseicyclus</taxon>
    </lineage>
</organism>
<name>A0A318T379_9RHOB</name>
<evidence type="ECO:0000256" key="1">
    <source>
        <dbReference type="SAM" id="Phobius"/>
    </source>
</evidence>
<feature type="transmembrane region" description="Helical" evidence="1">
    <location>
        <begin position="47"/>
        <end position="69"/>
    </location>
</feature>
<keyword evidence="1" id="KW-0812">Transmembrane</keyword>
<sequence length="74" mass="7574">MARSDTQGTKRRALRFLAVVGLVVGGAIFAAPFLLGPETMTPEDVQSLTGLGGALLGVAVVFGIGSFLIRDGRG</sequence>
<dbReference type="AlphaFoldDB" id="A0A318T379"/>
<dbReference type="RefSeq" id="WP_110813737.1">
    <property type="nucleotide sequence ID" value="NZ_QJTE01000002.1"/>
</dbReference>
<protein>
    <submittedName>
        <fullName evidence="2">Uncharacterized protein</fullName>
    </submittedName>
</protein>
<reference evidence="2 3" key="1">
    <citation type="submission" date="2018-06" db="EMBL/GenBank/DDBJ databases">
        <title>Genomic Encyclopedia of Type Strains, Phase III (KMG-III): the genomes of soil and plant-associated and newly described type strains.</title>
        <authorList>
            <person name="Whitman W."/>
        </authorList>
    </citation>
    <scope>NUCLEOTIDE SEQUENCE [LARGE SCALE GENOMIC DNA]</scope>
    <source>
        <strain evidence="2 3">CECT 9025</strain>
    </source>
</reference>